<dbReference type="PANTHER" id="PTHR22746:SF10">
    <property type="entry name" value="GUANINE NUCLEOTIDE EXCHANGE FACTOR SUBUNIT RIC1"/>
    <property type="match status" value="1"/>
</dbReference>
<dbReference type="GO" id="GO:0000139">
    <property type="term" value="C:Golgi membrane"/>
    <property type="evidence" value="ECO:0007669"/>
    <property type="project" value="TreeGrafter"/>
</dbReference>
<evidence type="ECO:0000256" key="3">
    <source>
        <dbReference type="SAM" id="MobiDB-lite"/>
    </source>
</evidence>
<accession>A0A1Y2F226</accession>
<evidence type="ECO:0000256" key="2">
    <source>
        <dbReference type="ARBA" id="ARBA00023136"/>
    </source>
</evidence>
<evidence type="ECO:0000313" key="5">
    <source>
        <dbReference type="EMBL" id="ORY77931.1"/>
    </source>
</evidence>
<sequence length="1247" mass="145571">MYYATGSPKIFSVCKSNIDIYSSASNDSNFQISEPSSLIQIKKNEECSLFATINKQTIYLWNIRPTVLLSSVSRSQKSIEEHGENKEIIWNGLSFSIVVITSKNYLYFYDVMSDKSHVYQYNFSTRHEYYNEENTGVPKTRIVYKFLTEIDEEIKCGVEYDNNIILGTNKSIITIKWDGRIIKKDSIYELSFLGLTPKEENVYITHISKSKNYPFLAWILSNKSVFLVGKNQSSSKNGSSNSANPSNSWVGIQFNIDEKCTGDICITEFHPFYKMIALGTTTGDAIVYTVKEVNELPEFSHYLSFMKSSGIYSDIQLGRVSSLDWTDDGYAIAIGMLHSGFSVWSIYGRFLMSTITEDTISQSKEISDYIQDDYFAGVKGLFWGLNGYELYLLPTISLDKEYMEEIYVLQYVKHPLIHSLTQDNLHHIYLHSSNSIYFSVENDINSSNENFNPTQWQTIQIPEMYLSHNWPIRYSSIDSTGQYLAMAGKHGLIHYSFVTARWKLFGNVQHEQSVTCCGGLVWYKNIIIFACRNEETKKYEIRYYNRDLNLDNSKLLFVEHIAEVIYMDILENNLLVYTINNKVNHFVLDYDRKNNKLKVTYFSELSIAEFVENPRDVKSLSWYPVKLSKPDPKELLMCPILMIYKGEFKIIVREVERMYIHHLAKNIEYYWTSMGWDVEVGKLYNSLWLFDGKEIKMWVNILLPKEMNSLWKHELYAPLNTPSFTFTVDFCPLLVLLYKGIIMGVSQSLSLKCSMEIVYFKPDKKSHLFLPYFIKYLLSNNLYDEAVRFVDCFQNLEYFGHALELLLHYVLEEEVENRKHGGKGELLSLVIKFIKNYNQYFDIIVQCARKTEVLVWEYFFSIVGDPKILFKQCISDGRLRTATSYLIIIQTLEPLEVSEKMAVDLLEKAFEMEDYNLCQELIRFLSTINDSGYILFSKYTKNSDSTENLPIENLNINENKNMDEENEETNKQQEDDNDDNENNSNENENENDDEYSEGKKIMELNKLGEKKEKQSKSIIESDLIHIEDLIIKQTFSLLSQNKIRSVGKIARLLGFPLKEWLIEERSENNKFEIENWNEAFISLHEQFKWPLPDDIISVKNYIQDYIENILIIEREEENSNTTEDNDRQNESKNFIKKRGNSSNIHIPITNRSVHNEIDEINFLIHIFQELKMNDWVLLLASLSFNIQAIINTLLSSENQNVLLENLKEVLLNSKGKGYPPLYSAINDILEKEEQRRKKKEDDEEEEE</sequence>
<comment type="subcellular location">
    <subcellularLocation>
        <location evidence="1">Membrane</location>
    </subcellularLocation>
</comment>
<dbReference type="Proteomes" id="UP000193920">
    <property type="component" value="Unassembled WGS sequence"/>
</dbReference>
<dbReference type="InterPro" id="IPR009771">
    <property type="entry name" value="RIC1_C"/>
</dbReference>
<feature type="compositionally biased region" description="Basic and acidic residues" evidence="3">
    <location>
        <begin position="960"/>
        <end position="974"/>
    </location>
</feature>
<gene>
    <name evidence="5" type="ORF">LY90DRAFT_376971</name>
</gene>
<feature type="region of interest" description="Disordered" evidence="3">
    <location>
        <begin position="947"/>
        <end position="998"/>
    </location>
</feature>
<evidence type="ECO:0000256" key="1">
    <source>
        <dbReference type="ARBA" id="ARBA00004370"/>
    </source>
</evidence>
<dbReference type="InterPro" id="IPR040096">
    <property type="entry name" value="Ric1"/>
</dbReference>
<keyword evidence="2" id="KW-0472">Membrane</keyword>
<feature type="compositionally biased region" description="Low complexity" evidence="3">
    <location>
        <begin position="947"/>
        <end position="959"/>
    </location>
</feature>
<dbReference type="GO" id="GO:0005829">
    <property type="term" value="C:cytosol"/>
    <property type="evidence" value="ECO:0007669"/>
    <property type="project" value="TreeGrafter"/>
</dbReference>
<dbReference type="SUPFAM" id="SSF50978">
    <property type="entry name" value="WD40 repeat-like"/>
    <property type="match status" value="1"/>
</dbReference>
<dbReference type="Pfam" id="PF25440">
    <property type="entry name" value="Beta-prop_RIC1_2nd"/>
    <property type="match status" value="1"/>
</dbReference>
<dbReference type="GO" id="GO:0006886">
    <property type="term" value="P:intracellular protein transport"/>
    <property type="evidence" value="ECO:0007669"/>
    <property type="project" value="InterPro"/>
</dbReference>
<dbReference type="GO" id="GO:0042147">
    <property type="term" value="P:retrograde transport, endosome to Golgi"/>
    <property type="evidence" value="ECO:0007669"/>
    <property type="project" value="TreeGrafter"/>
</dbReference>
<feature type="compositionally biased region" description="Acidic residues" evidence="3">
    <location>
        <begin position="975"/>
        <end position="995"/>
    </location>
</feature>
<dbReference type="OrthoDB" id="67540at2759"/>
<feature type="domain" description="RIC1 C-terminal alpha solenoid region" evidence="4">
    <location>
        <begin position="772"/>
        <end position="935"/>
    </location>
</feature>
<evidence type="ECO:0000259" key="4">
    <source>
        <dbReference type="Pfam" id="PF07064"/>
    </source>
</evidence>
<dbReference type="PANTHER" id="PTHR22746">
    <property type="entry name" value="RAB6A-GEF COMPLEX PARTNER PROTEIN 1"/>
    <property type="match status" value="1"/>
</dbReference>
<organism evidence="5 6">
    <name type="scientific">Neocallimastix californiae</name>
    <dbReference type="NCBI Taxonomy" id="1754190"/>
    <lineage>
        <taxon>Eukaryota</taxon>
        <taxon>Fungi</taxon>
        <taxon>Fungi incertae sedis</taxon>
        <taxon>Chytridiomycota</taxon>
        <taxon>Chytridiomycota incertae sedis</taxon>
        <taxon>Neocallimastigomycetes</taxon>
        <taxon>Neocallimastigales</taxon>
        <taxon>Neocallimastigaceae</taxon>
        <taxon>Neocallimastix</taxon>
    </lineage>
</organism>
<dbReference type="InterPro" id="IPR036322">
    <property type="entry name" value="WD40_repeat_dom_sf"/>
</dbReference>
<evidence type="ECO:0000313" key="6">
    <source>
        <dbReference type="Proteomes" id="UP000193920"/>
    </source>
</evidence>
<dbReference type="EMBL" id="MCOG01000018">
    <property type="protein sequence ID" value="ORY77931.1"/>
    <property type="molecule type" value="Genomic_DNA"/>
</dbReference>
<dbReference type="Pfam" id="PF07064">
    <property type="entry name" value="RIC1"/>
    <property type="match status" value="1"/>
</dbReference>
<protein>
    <submittedName>
        <fullName evidence="5">RIC1-domain-containing protein</fullName>
    </submittedName>
</protein>
<dbReference type="STRING" id="1754190.A0A1Y2F226"/>
<dbReference type="AlphaFoldDB" id="A0A1Y2F226"/>
<proteinExistence type="predicted"/>
<dbReference type="GO" id="GO:0034066">
    <property type="term" value="C:Ric1-Rgp1 guanyl-nucleotide exchange factor complex"/>
    <property type="evidence" value="ECO:0007669"/>
    <property type="project" value="InterPro"/>
</dbReference>
<reference evidence="5 6" key="1">
    <citation type="submission" date="2016-08" db="EMBL/GenBank/DDBJ databases">
        <title>A Parts List for Fungal Cellulosomes Revealed by Comparative Genomics.</title>
        <authorList>
            <consortium name="DOE Joint Genome Institute"/>
            <person name="Haitjema C.H."/>
            <person name="Gilmore S.P."/>
            <person name="Henske J.K."/>
            <person name="Solomon K.V."/>
            <person name="De Groot R."/>
            <person name="Kuo A."/>
            <person name="Mondo S.J."/>
            <person name="Salamov A.A."/>
            <person name="Labutti K."/>
            <person name="Zhao Z."/>
            <person name="Chiniquy J."/>
            <person name="Barry K."/>
            <person name="Brewer H.M."/>
            <person name="Purvine S.O."/>
            <person name="Wright A.T."/>
            <person name="Boxma B."/>
            <person name="Van Alen T."/>
            <person name="Hackstein J.H."/>
            <person name="Baker S.E."/>
            <person name="Grigoriev I.V."/>
            <person name="O'Malley M.A."/>
        </authorList>
    </citation>
    <scope>NUCLEOTIDE SEQUENCE [LARGE SCALE GENOMIC DNA]</scope>
    <source>
        <strain evidence="5 6">G1</strain>
    </source>
</reference>
<name>A0A1Y2F226_9FUNG</name>
<keyword evidence="6" id="KW-1185">Reference proteome</keyword>
<comment type="caution">
    <text evidence="5">The sequence shown here is derived from an EMBL/GenBank/DDBJ whole genome shotgun (WGS) entry which is preliminary data.</text>
</comment>